<feature type="compositionally biased region" description="Low complexity" evidence="3">
    <location>
        <begin position="22"/>
        <end position="34"/>
    </location>
</feature>
<dbReference type="Proteomes" id="UP000663760">
    <property type="component" value="Chromosome 13"/>
</dbReference>
<feature type="compositionally biased region" description="Basic and acidic residues" evidence="3">
    <location>
        <begin position="127"/>
        <end position="136"/>
    </location>
</feature>
<feature type="region of interest" description="Disordered" evidence="3">
    <location>
        <begin position="510"/>
        <end position="608"/>
    </location>
</feature>
<evidence type="ECO:0000259" key="4">
    <source>
        <dbReference type="PROSITE" id="PS50102"/>
    </source>
</evidence>
<feature type="region of interest" description="Disordered" evidence="3">
    <location>
        <begin position="1"/>
        <end position="180"/>
    </location>
</feature>
<dbReference type="Gene3D" id="3.30.70.330">
    <property type="match status" value="3"/>
</dbReference>
<feature type="compositionally biased region" description="Basic and acidic residues" evidence="3">
    <location>
        <begin position="72"/>
        <end position="86"/>
    </location>
</feature>
<reference evidence="5" key="1">
    <citation type="submission" date="2020-02" db="EMBL/GenBank/DDBJ databases">
        <authorList>
            <person name="Scholz U."/>
            <person name="Mascher M."/>
            <person name="Fiebig A."/>
        </authorList>
    </citation>
    <scope>NUCLEOTIDE SEQUENCE</scope>
</reference>
<dbReference type="SUPFAM" id="SSF54928">
    <property type="entry name" value="RNA-binding domain, RBD"/>
    <property type="match status" value="2"/>
</dbReference>
<proteinExistence type="predicted"/>
<feature type="compositionally biased region" description="Low complexity" evidence="3">
    <location>
        <begin position="593"/>
        <end position="602"/>
    </location>
</feature>
<dbReference type="GO" id="GO:0003723">
    <property type="term" value="F:RNA binding"/>
    <property type="evidence" value="ECO:0007669"/>
    <property type="project" value="UniProtKB-UniRule"/>
</dbReference>
<name>A0A7I8LBU6_SPIIN</name>
<feature type="compositionally biased region" description="Basic and acidic residues" evidence="3">
    <location>
        <begin position="35"/>
        <end position="45"/>
    </location>
</feature>
<keyword evidence="6" id="KW-1185">Reference proteome</keyword>
<evidence type="ECO:0000256" key="1">
    <source>
        <dbReference type="ARBA" id="ARBA00022884"/>
    </source>
</evidence>
<dbReference type="OrthoDB" id="3800936at2759"/>
<feature type="compositionally biased region" description="Basic and acidic residues" evidence="3">
    <location>
        <begin position="545"/>
        <end position="556"/>
    </location>
</feature>
<feature type="compositionally biased region" description="Basic and acidic residues" evidence="3">
    <location>
        <begin position="621"/>
        <end position="630"/>
    </location>
</feature>
<protein>
    <recommendedName>
        <fullName evidence="4">RRM domain-containing protein</fullName>
    </recommendedName>
</protein>
<dbReference type="Pfam" id="PF00076">
    <property type="entry name" value="RRM_1"/>
    <property type="match status" value="3"/>
</dbReference>
<feature type="compositionally biased region" description="Basic and acidic residues" evidence="3">
    <location>
        <begin position="565"/>
        <end position="581"/>
    </location>
</feature>
<evidence type="ECO:0000313" key="5">
    <source>
        <dbReference type="EMBL" id="CAA7406744.1"/>
    </source>
</evidence>
<gene>
    <name evidence="5" type="ORF">SI8410_13017422</name>
</gene>
<sequence>MPPRTVRKTSGASSGAVKRAGARTTRGRPAGGPTETEKTAQEEAVVKTTEVTPPEPELVPDANGSVEEEDTKEVYAEEDKGERLDLDDTELEYDPEEEPIMEYDGKDLENEDELAEGDAGEEDVEEDGHGGGIRETDEADMIEEIESDGEDVEGEEDDEDAEEEQNDVVEDEEHHEVVTDRRKRKEFEVFVGGLDKDASEEDLKKVFSEVGQVVEVRLMKNPLTKKNKGFAFLRFATVEQAKRAVAELKNPVVNGKQCGVSPSQDNDTLFLGNICKTWTKEDLKAKLKHYGVDNVEDLTLVEDSNNEGNNRGFAFLEFASRKDAMDAYRCLRRRDVVFGVDRIAKVSFADSFIEPDDEIMAQVKTVFVDGLPVAWDEERLRDYLKKFGHIEKVELARNMPSAKRRDFGFVTFDTHDSAVKCAESINNTELGEGDKKVKVRARLSRPLQKGRGKFGRRVEFLRTERTVSRGGRFSWSRPLPYRMVDHSSRPVGGRAPIGVRGVQRPTDFKSRRPIMGTAERIRQLPPPGRSYDRRPPIDSYPRPSSKREFIRRELPPRSRAPVEYATRDPAERRSSYRDAYDLHGPAYADDAPRSASRTTAVRRSYDDEGYGRRLERPLSVYREGHGRDYDSISGSKRPYAAIDDTPPRYGDVSSRQSRPRFDYGVSSSSEYDSYGERLSRSHAGYGSNRSSLSGQESHSAYSSSRYGMNYSGGSARSGDVGGMHSSSYGDNSYVSRSQIGGGSSYSSLYSSRGMGGGGYLGGSGSGSYY</sequence>
<dbReference type="SMART" id="SM00360">
    <property type="entry name" value="RRM"/>
    <property type="match status" value="3"/>
</dbReference>
<evidence type="ECO:0000313" key="6">
    <source>
        <dbReference type="Proteomes" id="UP000663760"/>
    </source>
</evidence>
<feature type="compositionally biased region" description="Acidic residues" evidence="3">
    <location>
        <begin position="87"/>
        <end position="101"/>
    </location>
</feature>
<dbReference type="InterPro" id="IPR035979">
    <property type="entry name" value="RBD_domain_sf"/>
</dbReference>
<dbReference type="PANTHER" id="PTHR21245">
    <property type="entry name" value="HETEROGENEOUS NUCLEAR RIBONUCLEOPROTEIN"/>
    <property type="match status" value="1"/>
</dbReference>
<dbReference type="CDD" id="cd00590">
    <property type="entry name" value="RRM_SF"/>
    <property type="match status" value="3"/>
</dbReference>
<evidence type="ECO:0000256" key="2">
    <source>
        <dbReference type="PROSITE-ProRule" id="PRU00176"/>
    </source>
</evidence>
<keyword evidence="1 2" id="KW-0694">RNA-binding</keyword>
<feature type="domain" description="RRM" evidence="4">
    <location>
        <begin position="364"/>
        <end position="444"/>
    </location>
</feature>
<dbReference type="EMBL" id="LR746276">
    <property type="protein sequence ID" value="CAA7406744.1"/>
    <property type="molecule type" value="Genomic_DNA"/>
</dbReference>
<feature type="compositionally biased region" description="Acidic residues" evidence="3">
    <location>
        <begin position="137"/>
        <end position="171"/>
    </location>
</feature>
<feature type="domain" description="RRM" evidence="4">
    <location>
        <begin position="267"/>
        <end position="351"/>
    </location>
</feature>
<evidence type="ECO:0000256" key="3">
    <source>
        <dbReference type="SAM" id="MobiDB-lite"/>
    </source>
</evidence>
<dbReference type="FunFam" id="3.30.70.330:FF:000187">
    <property type="entry name" value="Heterogeneous nuclear ribonucleoprotein Q"/>
    <property type="match status" value="1"/>
</dbReference>
<accession>A0A7I8LBU6</accession>
<feature type="domain" description="RRM" evidence="4">
    <location>
        <begin position="187"/>
        <end position="265"/>
    </location>
</feature>
<dbReference type="AlphaFoldDB" id="A0A7I8LBU6"/>
<feature type="region of interest" description="Disordered" evidence="3">
    <location>
        <begin position="621"/>
        <end position="703"/>
    </location>
</feature>
<dbReference type="PROSITE" id="PS50102">
    <property type="entry name" value="RRM"/>
    <property type="match status" value="3"/>
</dbReference>
<feature type="compositionally biased region" description="Polar residues" evidence="3">
    <location>
        <begin position="687"/>
        <end position="703"/>
    </location>
</feature>
<dbReference type="InterPro" id="IPR012677">
    <property type="entry name" value="Nucleotide-bd_a/b_plait_sf"/>
</dbReference>
<organism evidence="5 6">
    <name type="scientific">Spirodela intermedia</name>
    <name type="common">Intermediate duckweed</name>
    <dbReference type="NCBI Taxonomy" id="51605"/>
    <lineage>
        <taxon>Eukaryota</taxon>
        <taxon>Viridiplantae</taxon>
        <taxon>Streptophyta</taxon>
        <taxon>Embryophyta</taxon>
        <taxon>Tracheophyta</taxon>
        <taxon>Spermatophyta</taxon>
        <taxon>Magnoliopsida</taxon>
        <taxon>Liliopsida</taxon>
        <taxon>Araceae</taxon>
        <taxon>Lemnoideae</taxon>
        <taxon>Spirodela</taxon>
    </lineage>
</organism>
<feature type="compositionally biased region" description="Acidic residues" evidence="3">
    <location>
        <begin position="109"/>
        <end position="126"/>
    </location>
</feature>
<dbReference type="InterPro" id="IPR000504">
    <property type="entry name" value="RRM_dom"/>
</dbReference>